<sequence length="1041" mass="111347">MAEGRVRAAGAGAMWRLAMLLVTLTALLSGPLRAQDRPQLTLPWTPFPGLYDVRPDGSVSGFFAELARAVADRAGIDLVWRDYPSLQASYQALARGQVDMMAGVVRLPALGPEVLYSDPLAETAVYLFLRRDAPLSELPDTMQDRRIGMIQGTAGSGLAMLGGHNRVASFMTPAEAFGALLMGQVDGVVALHKAALDTLSRAGLEQDVRIAGEPLQLVSHYVALAPGRAALLPRINAAIAAMQADGTLQKLLVTWNMVRPAPVPPVLEVGVTDFPPYQVIGEDGSFSGYGVEALRDLAARAGLKLHFRQITSDAWAEGPNFGSYDVLPPLSVTVDRREKMDFTIPIQRSPYAIFTRAGEAAGIAGLADLRGHPVGVVARNAARTEAEARGDLELRVYDSAEAMLAGLLEGQVDAMLYPTVTMRALLEAQGRQGLVAEVPQPFFTFERAIGLRRGLGDIRERLDAVIPGYLSSEDYQALRTRWLSPPVFWTEARLRLAQILGAGLAGLVLLAFFLQALRARRRAERLAQSRRVVADRLGAVLDAARSAIFGLRGDGQVILANPGALTLLGRDPAPSFAWPPEVRFLDRSTMEPLPPQEDPVHRALGGEVLRGEPALLRCAPDDPMRFVNVSSSVVAGAGPQEISTVLVMDDVTEQEQTRQRAERSSRLDALGQLTGGVAHDFNNILATIDYAAQLAMDHTDETGARYLRTAAASVRRGAALTARLLTFAKRRAGEEKAHSVAVVLEEFRALATPLIEETITLEVIEPAGDLVVFCDLSQLENALLNLVLNSRDAILGTGQGGCIRVSVRQVRDLLEAGQSGQPPGGAHSRIEFSVSDDGPGMSAEVRARATDPFFTTKGERRGSGLGLSMVYGFAEQAAGRMSIYSVPGHGTTVRLYLPVAEDGAEAEEDSAPEPPKPGNRQRILLAEDEADLLGLTRDTLVRGGYHVVTAPSGDAALALLEAGTPVDLLLSDVVMPGRLDGFALSKAARGLRPGLPVVLMSGYTGPAHRPGQDSQAVVLQKPCTPGDLLRAIQAALPARRL</sequence>
<dbReference type="PROSITE" id="PS50110">
    <property type="entry name" value="RESPONSE_REGULATORY"/>
    <property type="match status" value="1"/>
</dbReference>
<dbReference type="Gene3D" id="3.30.565.10">
    <property type="entry name" value="Histidine kinase-like ATPase, C-terminal domain"/>
    <property type="match status" value="1"/>
</dbReference>
<dbReference type="SMART" id="SM00387">
    <property type="entry name" value="HATPase_c"/>
    <property type="match status" value="1"/>
</dbReference>
<dbReference type="SUPFAM" id="SSF55785">
    <property type="entry name" value="PYP-like sensor domain (PAS domain)"/>
    <property type="match status" value="1"/>
</dbReference>
<dbReference type="InterPro" id="IPR001789">
    <property type="entry name" value="Sig_transdc_resp-reg_receiver"/>
</dbReference>
<dbReference type="SUPFAM" id="SSF53850">
    <property type="entry name" value="Periplasmic binding protein-like II"/>
    <property type="match status" value="2"/>
</dbReference>
<dbReference type="InterPro" id="IPR001638">
    <property type="entry name" value="Solute-binding_3/MltF_N"/>
</dbReference>
<keyword evidence="9" id="KW-1185">Reference proteome</keyword>
<dbReference type="InterPro" id="IPR004358">
    <property type="entry name" value="Sig_transdc_His_kin-like_C"/>
</dbReference>
<dbReference type="InterPro" id="IPR011006">
    <property type="entry name" value="CheY-like_superfamily"/>
</dbReference>
<dbReference type="PRINTS" id="PR00344">
    <property type="entry name" value="BCTRLSENSOR"/>
</dbReference>
<keyword evidence="3 4" id="KW-0597">Phosphoprotein</keyword>
<dbReference type="SUPFAM" id="SSF52172">
    <property type="entry name" value="CheY-like"/>
    <property type="match status" value="1"/>
</dbReference>
<dbReference type="PANTHER" id="PTHR43065:SF42">
    <property type="entry name" value="TWO-COMPONENT SENSOR PPRA"/>
    <property type="match status" value="1"/>
</dbReference>
<dbReference type="RefSeq" id="WP_160896027.1">
    <property type="nucleotide sequence ID" value="NZ_WUMU01000022.1"/>
</dbReference>
<dbReference type="SMART" id="SM00062">
    <property type="entry name" value="PBPb"/>
    <property type="match status" value="2"/>
</dbReference>
<dbReference type="InterPro" id="IPR003594">
    <property type="entry name" value="HATPase_dom"/>
</dbReference>
<dbReference type="Pfam" id="PF00512">
    <property type="entry name" value="HisKA"/>
    <property type="match status" value="1"/>
</dbReference>
<feature type="domain" description="Histidine kinase" evidence="5">
    <location>
        <begin position="676"/>
        <end position="901"/>
    </location>
</feature>
<dbReference type="Proteomes" id="UP000477911">
    <property type="component" value="Unassembled WGS sequence"/>
</dbReference>
<dbReference type="InterPro" id="IPR000014">
    <property type="entry name" value="PAS"/>
</dbReference>
<evidence type="ECO:0000256" key="1">
    <source>
        <dbReference type="ARBA" id="ARBA00000085"/>
    </source>
</evidence>
<reference evidence="8 9" key="1">
    <citation type="submission" date="2019-12" db="EMBL/GenBank/DDBJ databases">
        <authorList>
            <person name="Li M."/>
        </authorList>
    </citation>
    <scope>NUCLEOTIDE SEQUENCE [LARGE SCALE GENOMIC DNA]</scope>
    <source>
        <strain evidence="8 9">GBMRC 2024</strain>
    </source>
</reference>
<evidence type="ECO:0000259" key="5">
    <source>
        <dbReference type="PROSITE" id="PS50109"/>
    </source>
</evidence>
<dbReference type="PROSITE" id="PS50112">
    <property type="entry name" value="PAS"/>
    <property type="match status" value="1"/>
</dbReference>
<comment type="catalytic activity">
    <reaction evidence="1">
        <text>ATP + protein L-histidine = ADP + protein N-phospho-L-histidine.</text>
        <dbReference type="EC" id="2.7.13.3"/>
    </reaction>
</comment>
<dbReference type="AlphaFoldDB" id="A0A6L7G7A1"/>
<name>A0A6L7G7A1_9RHOB</name>
<organism evidence="8 9">
    <name type="scientific">Pseudooceanicola albus</name>
    <dbReference type="NCBI Taxonomy" id="2692189"/>
    <lineage>
        <taxon>Bacteria</taxon>
        <taxon>Pseudomonadati</taxon>
        <taxon>Pseudomonadota</taxon>
        <taxon>Alphaproteobacteria</taxon>
        <taxon>Rhodobacterales</taxon>
        <taxon>Paracoccaceae</taxon>
        <taxon>Pseudooceanicola</taxon>
    </lineage>
</organism>
<proteinExistence type="predicted"/>
<dbReference type="CDD" id="cd13530">
    <property type="entry name" value="PBP2_peptides_like"/>
    <property type="match status" value="1"/>
</dbReference>
<dbReference type="SUPFAM" id="SSF47384">
    <property type="entry name" value="Homodimeric domain of signal transducing histidine kinase"/>
    <property type="match status" value="1"/>
</dbReference>
<protein>
    <recommendedName>
        <fullName evidence="2">histidine kinase</fullName>
        <ecNumber evidence="2">2.7.13.3</ecNumber>
    </recommendedName>
</protein>
<dbReference type="InterPro" id="IPR036890">
    <property type="entry name" value="HATPase_C_sf"/>
</dbReference>
<gene>
    <name evidence="8" type="ORF">GR170_18890</name>
</gene>
<dbReference type="Gene3D" id="1.10.287.130">
    <property type="match status" value="1"/>
</dbReference>
<evidence type="ECO:0000313" key="9">
    <source>
        <dbReference type="Proteomes" id="UP000477911"/>
    </source>
</evidence>
<dbReference type="InterPro" id="IPR005467">
    <property type="entry name" value="His_kinase_dom"/>
</dbReference>
<evidence type="ECO:0000256" key="3">
    <source>
        <dbReference type="ARBA" id="ARBA00022553"/>
    </source>
</evidence>
<evidence type="ECO:0000256" key="2">
    <source>
        <dbReference type="ARBA" id="ARBA00012438"/>
    </source>
</evidence>
<dbReference type="Gene3D" id="3.40.50.2300">
    <property type="match status" value="1"/>
</dbReference>
<dbReference type="Pfam" id="PF00072">
    <property type="entry name" value="Response_reg"/>
    <property type="match status" value="1"/>
</dbReference>
<evidence type="ECO:0000259" key="7">
    <source>
        <dbReference type="PROSITE" id="PS50112"/>
    </source>
</evidence>
<dbReference type="Pfam" id="PF02518">
    <property type="entry name" value="HATPase_c"/>
    <property type="match status" value="1"/>
</dbReference>
<dbReference type="Pfam" id="PF00497">
    <property type="entry name" value="SBP_bac_3"/>
    <property type="match status" value="2"/>
</dbReference>
<comment type="caution">
    <text evidence="8">The sequence shown here is derived from an EMBL/GenBank/DDBJ whole genome shotgun (WGS) entry which is preliminary data.</text>
</comment>
<dbReference type="EMBL" id="WUMU01000022">
    <property type="protein sequence ID" value="MXN19905.1"/>
    <property type="molecule type" value="Genomic_DNA"/>
</dbReference>
<dbReference type="Gene3D" id="3.30.450.20">
    <property type="entry name" value="PAS domain"/>
    <property type="match status" value="1"/>
</dbReference>
<dbReference type="InterPro" id="IPR003661">
    <property type="entry name" value="HisK_dim/P_dom"/>
</dbReference>
<dbReference type="InterPro" id="IPR036097">
    <property type="entry name" value="HisK_dim/P_sf"/>
</dbReference>
<feature type="domain" description="Response regulatory" evidence="6">
    <location>
        <begin position="922"/>
        <end position="1036"/>
    </location>
</feature>
<dbReference type="PANTHER" id="PTHR43065">
    <property type="entry name" value="SENSOR HISTIDINE KINASE"/>
    <property type="match status" value="1"/>
</dbReference>
<dbReference type="InterPro" id="IPR035965">
    <property type="entry name" value="PAS-like_dom_sf"/>
</dbReference>
<dbReference type="PROSITE" id="PS50109">
    <property type="entry name" value="HIS_KIN"/>
    <property type="match status" value="1"/>
</dbReference>
<dbReference type="GO" id="GO:0000155">
    <property type="term" value="F:phosphorelay sensor kinase activity"/>
    <property type="evidence" value="ECO:0007669"/>
    <property type="project" value="InterPro"/>
</dbReference>
<feature type="modified residue" description="4-aspartylphosphate" evidence="4">
    <location>
        <position position="972"/>
    </location>
</feature>
<dbReference type="SMART" id="SM00388">
    <property type="entry name" value="HisKA"/>
    <property type="match status" value="1"/>
</dbReference>
<dbReference type="EC" id="2.7.13.3" evidence="2"/>
<dbReference type="Gene3D" id="3.40.190.10">
    <property type="entry name" value="Periplasmic binding protein-like II"/>
    <property type="match status" value="4"/>
</dbReference>
<evidence type="ECO:0000256" key="4">
    <source>
        <dbReference type="PROSITE-ProRule" id="PRU00169"/>
    </source>
</evidence>
<evidence type="ECO:0000313" key="8">
    <source>
        <dbReference type="EMBL" id="MXN19905.1"/>
    </source>
</evidence>
<accession>A0A6L7G7A1</accession>
<evidence type="ECO:0000259" key="6">
    <source>
        <dbReference type="PROSITE" id="PS50110"/>
    </source>
</evidence>
<dbReference type="SMART" id="SM00448">
    <property type="entry name" value="REC"/>
    <property type="match status" value="1"/>
</dbReference>
<feature type="domain" description="PAS" evidence="7">
    <location>
        <begin position="533"/>
        <end position="569"/>
    </location>
</feature>
<dbReference type="SUPFAM" id="SSF55874">
    <property type="entry name" value="ATPase domain of HSP90 chaperone/DNA topoisomerase II/histidine kinase"/>
    <property type="match status" value="1"/>
</dbReference>